<evidence type="ECO:0000256" key="8">
    <source>
        <dbReference type="SAM" id="MobiDB-lite"/>
    </source>
</evidence>
<feature type="transmembrane region" description="Helical" evidence="9">
    <location>
        <begin position="127"/>
        <end position="147"/>
    </location>
</feature>
<evidence type="ECO:0000313" key="12">
    <source>
        <dbReference type="Proteomes" id="UP000266239"/>
    </source>
</evidence>
<gene>
    <name evidence="11" type="ORF">DYB25_003665</name>
</gene>
<evidence type="ECO:0000256" key="1">
    <source>
        <dbReference type="ARBA" id="ARBA00004141"/>
    </source>
</evidence>
<dbReference type="Gene3D" id="1.10.3430.10">
    <property type="entry name" value="Ammonium transporter AmtB like domains"/>
    <property type="match status" value="1"/>
</dbReference>
<keyword evidence="3" id="KW-0813">Transport</keyword>
<feature type="transmembrane region" description="Helical" evidence="9">
    <location>
        <begin position="363"/>
        <end position="385"/>
    </location>
</feature>
<evidence type="ECO:0000256" key="2">
    <source>
        <dbReference type="ARBA" id="ARBA00005887"/>
    </source>
</evidence>
<evidence type="ECO:0000256" key="5">
    <source>
        <dbReference type="ARBA" id="ARBA00022989"/>
    </source>
</evidence>
<feature type="transmembrane region" description="Helical" evidence="9">
    <location>
        <begin position="397"/>
        <end position="416"/>
    </location>
</feature>
<comment type="subcellular location">
    <subcellularLocation>
        <location evidence="1">Membrane</location>
        <topology evidence="1">Multi-pass membrane protein</topology>
    </subcellularLocation>
</comment>
<keyword evidence="7" id="KW-0924">Ammonia transport</keyword>
<organism evidence="11 12">
    <name type="scientific">Aphanomyces astaci</name>
    <name type="common">Crayfish plague agent</name>
    <dbReference type="NCBI Taxonomy" id="112090"/>
    <lineage>
        <taxon>Eukaryota</taxon>
        <taxon>Sar</taxon>
        <taxon>Stramenopiles</taxon>
        <taxon>Oomycota</taxon>
        <taxon>Saprolegniomycetes</taxon>
        <taxon>Saprolegniales</taxon>
        <taxon>Verrucalvaceae</taxon>
        <taxon>Aphanomyces</taxon>
    </lineage>
</organism>
<feature type="transmembrane region" description="Helical" evidence="9">
    <location>
        <begin position="153"/>
        <end position="177"/>
    </location>
</feature>
<keyword evidence="6 9" id="KW-0472">Membrane</keyword>
<dbReference type="PANTHER" id="PTHR11730:SF6">
    <property type="entry name" value="AMMONIUM TRANSPORTER"/>
    <property type="match status" value="1"/>
</dbReference>
<feature type="domain" description="Ammonium transporter AmtB-like" evidence="10">
    <location>
        <begin position="154"/>
        <end position="470"/>
    </location>
</feature>
<comment type="similarity">
    <text evidence="2">Belongs to the ammonia transporter channel (TC 1.A.11.2) family.</text>
</comment>
<dbReference type="Proteomes" id="UP000266239">
    <property type="component" value="Unassembled WGS sequence"/>
</dbReference>
<evidence type="ECO:0000256" key="3">
    <source>
        <dbReference type="ARBA" id="ARBA00022448"/>
    </source>
</evidence>
<sequence>MHFCSISFELPFCAKATVGIGGWMDMAPPILIEFLDDGVDFSAILSQLVASRQRSTIATTTTLGALIWHTSFALVLTMHVGYLFRRVLLHRQRPSISPRRLLTTYIPTSERPEDVHATVKIATSIHLANLVPGSVLFAAYATIYYGMHLEISHTISIASTLSYWSYSLTIVGVLAAAFASTHEVVASIAALLGTAVIYPPVLWCSWLDEGWFNPRASNSVFGVGAVDFGGSGVLHVVAGTMVLVLSLALPSSTTSSTTPVKPLPHYSSYASASTMTLWLGTCSLLVNRMVLVVPANYHVSTTIACLVNPTLAFAGGGLVGYSIDFFVQNNHHALKSRSSPDAVHTCCAAALVAIGSLGPLAEPYVACLVGASAAVIVLVVSRLPWLQTLDIPLQQTIAIHLIGGMWGVFMGGVGGAPRNQDDIYGHGGHIHSFGLLYEHRGSGGAGVLQWATNLLYLGCVMLWTASVTLVLVCGLRRYGLESDSPHVAFDTDMYAGEDGYVALLDDDDHTSVAVRSPGHRRRSSDILRRVSSPISPMPPGSVSPSLEELQGRRRNSPFQWV</sequence>
<name>A0A397BH08_APHAT</name>
<dbReference type="InterPro" id="IPR024041">
    <property type="entry name" value="NH4_transpt_AmtB-like_dom"/>
</dbReference>
<evidence type="ECO:0000259" key="10">
    <source>
        <dbReference type="Pfam" id="PF00909"/>
    </source>
</evidence>
<dbReference type="InterPro" id="IPR029020">
    <property type="entry name" value="Ammonium/urea_transptr"/>
</dbReference>
<feature type="region of interest" description="Disordered" evidence="8">
    <location>
        <begin position="514"/>
        <end position="561"/>
    </location>
</feature>
<evidence type="ECO:0000256" key="4">
    <source>
        <dbReference type="ARBA" id="ARBA00022692"/>
    </source>
</evidence>
<dbReference type="PANTHER" id="PTHR11730">
    <property type="entry name" value="AMMONIUM TRANSPORTER"/>
    <property type="match status" value="1"/>
</dbReference>
<evidence type="ECO:0000256" key="6">
    <source>
        <dbReference type="ARBA" id="ARBA00023136"/>
    </source>
</evidence>
<feature type="transmembrane region" description="Helical" evidence="9">
    <location>
        <begin position="266"/>
        <end position="286"/>
    </location>
</feature>
<dbReference type="GO" id="GO:0008519">
    <property type="term" value="F:ammonium channel activity"/>
    <property type="evidence" value="ECO:0007669"/>
    <property type="project" value="InterPro"/>
</dbReference>
<feature type="transmembrane region" description="Helical" evidence="9">
    <location>
        <begin position="306"/>
        <end position="327"/>
    </location>
</feature>
<comment type="caution">
    <text evidence="11">The sequence shown here is derived from an EMBL/GenBank/DDBJ whole genome shotgun (WGS) entry which is preliminary data.</text>
</comment>
<dbReference type="Pfam" id="PF00909">
    <property type="entry name" value="Ammonium_transp"/>
    <property type="match status" value="1"/>
</dbReference>
<feature type="transmembrane region" description="Helical" evidence="9">
    <location>
        <begin position="66"/>
        <end position="84"/>
    </location>
</feature>
<evidence type="ECO:0000256" key="9">
    <source>
        <dbReference type="SAM" id="Phobius"/>
    </source>
</evidence>
<reference evidence="11 12" key="1">
    <citation type="submission" date="2018-08" db="EMBL/GenBank/DDBJ databases">
        <title>Aphanomyces genome sequencing and annotation.</title>
        <authorList>
            <person name="Minardi D."/>
            <person name="Oidtmann B."/>
            <person name="Van Der Giezen M."/>
            <person name="Studholme D.J."/>
        </authorList>
    </citation>
    <scope>NUCLEOTIDE SEQUENCE [LARGE SCALE GENOMIC DNA]</scope>
    <source>
        <strain evidence="11 12">Yx</strain>
    </source>
</reference>
<accession>A0A397BH08</accession>
<dbReference type="GO" id="GO:0005886">
    <property type="term" value="C:plasma membrane"/>
    <property type="evidence" value="ECO:0007669"/>
    <property type="project" value="TreeGrafter"/>
</dbReference>
<dbReference type="SUPFAM" id="SSF111352">
    <property type="entry name" value="Ammonium transporter"/>
    <property type="match status" value="1"/>
</dbReference>
<dbReference type="AlphaFoldDB" id="A0A397BH08"/>
<keyword evidence="5 9" id="KW-1133">Transmembrane helix</keyword>
<evidence type="ECO:0000313" key="11">
    <source>
        <dbReference type="EMBL" id="RHY20084.1"/>
    </source>
</evidence>
<proteinExistence type="inferred from homology"/>
<dbReference type="VEuPathDB" id="FungiDB:H257_04677"/>
<feature type="transmembrane region" description="Helical" evidence="9">
    <location>
        <begin position="221"/>
        <end position="245"/>
    </location>
</feature>
<feature type="transmembrane region" description="Helical" evidence="9">
    <location>
        <begin position="184"/>
        <end position="201"/>
    </location>
</feature>
<evidence type="ECO:0000256" key="7">
    <source>
        <dbReference type="ARBA" id="ARBA00023177"/>
    </source>
</evidence>
<protein>
    <recommendedName>
        <fullName evidence="10">Ammonium transporter AmtB-like domain-containing protein</fullName>
    </recommendedName>
</protein>
<dbReference type="GO" id="GO:0097272">
    <property type="term" value="P:ammonium homeostasis"/>
    <property type="evidence" value="ECO:0007669"/>
    <property type="project" value="TreeGrafter"/>
</dbReference>
<keyword evidence="4 9" id="KW-0812">Transmembrane</keyword>
<dbReference type="EMBL" id="QUTA01004362">
    <property type="protein sequence ID" value="RHY20084.1"/>
    <property type="molecule type" value="Genomic_DNA"/>
</dbReference>
<feature type="transmembrane region" description="Helical" evidence="9">
    <location>
        <begin position="454"/>
        <end position="475"/>
    </location>
</feature>